<sequence>MAAAVGTFSYRYFADGTVAPDPAWVAANIRTEQVPILGAVTGHEVLFPQLRGALEEVVARGLADSIDPDQFGGCYVPRFIGRDPAQGLSLHTWGIAVDLNVPGNQRGTVGEMDRTVVDIFQRWGFAWGGDWGYTDPMHFELARLVRAR</sequence>
<dbReference type="SUPFAM" id="SSF55166">
    <property type="entry name" value="Hedgehog/DD-peptidase"/>
    <property type="match status" value="1"/>
</dbReference>
<name>A0ABS7RID4_9ACTN</name>
<dbReference type="Gene3D" id="3.30.1380.10">
    <property type="match status" value="1"/>
</dbReference>
<comment type="caution">
    <text evidence="2">The sequence shown here is derived from an EMBL/GenBank/DDBJ whole genome shotgun (WGS) entry which is preliminary data.</text>
</comment>
<organism evidence="2 3">
    <name type="scientific">Nocardioides jiangsuensis</name>
    <dbReference type="NCBI Taxonomy" id="2866161"/>
    <lineage>
        <taxon>Bacteria</taxon>
        <taxon>Bacillati</taxon>
        <taxon>Actinomycetota</taxon>
        <taxon>Actinomycetes</taxon>
        <taxon>Propionibacteriales</taxon>
        <taxon>Nocardioidaceae</taxon>
        <taxon>Nocardioides</taxon>
    </lineage>
</organism>
<dbReference type="InterPro" id="IPR039561">
    <property type="entry name" value="Peptidase_M15C"/>
</dbReference>
<dbReference type="Pfam" id="PF13539">
    <property type="entry name" value="Peptidase_M15_4"/>
    <property type="match status" value="1"/>
</dbReference>
<proteinExistence type="predicted"/>
<reference evidence="2 3" key="1">
    <citation type="submission" date="2021-08" db="EMBL/GenBank/DDBJ databases">
        <title>Nocardioides bacterium WL0053 sp. nov., isolated from the sediment.</title>
        <authorList>
            <person name="Wang L."/>
            <person name="Zhang D."/>
            <person name="Zhang A."/>
        </authorList>
    </citation>
    <scope>NUCLEOTIDE SEQUENCE [LARGE SCALE GENOMIC DNA]</scope>
    <source>
        <strain evidence="2 3">WL0053</strain>
    </source>
</reference>
<evidence type="ECO:0000313" key="2">
    <source>
        <dbReference type="EMBL" id="MBY9074277.1"/>
    </source>
</evidence>
<dbReference type="EMBL" id="JAIEZQ010000001">
    <property type="protein sequence ID" value="MBY9074277.1"/>
    <property type="molecule type" value="Genomic_DNA"/>
</dbReference>
<accession>A0ABS7RID4</accession>
<dbReference type="InterPro" id="IPR009045">
    <property type="entry name" value="Zn_M74/Hedgehog-like"/>
</dbReference>
<feature type="domain" description="Peptidase M15C" evidence="1">
    <location>
        <begin position="86"/>
        <end position="141"/>
    </location>
</feature>
<protein>
    <submittedName>
        <fullName evidence="2">M15 family metallopeptidase</fullName>
    </submittedName>
</protein>
<keyword evidence="3" id="KW-1185">Reference proteome</keyword>
<gene>
    <name evidence="2" type="ORF">K1X13_05520</name>
</gene>
<dbReference type="Proteomes" id="UP000754710">
    <property type="component" value="Unassembled WGS sequence"/>
</dbReference>
<evidence type="ECO:0000313" key="3">
    <source>
        <dbReference type="Proteomes" id="UP000754710"/>
    </source>
</evidence>
<evidence type="ECO:0000259" key="1">
    <source>
        <dbReference type="Pfam" id="PF13539"/>
    </source>
</evidence>